<organism evidence="1">
    <name type="scientific">marine sediment metagenome</name>
    <dbReference type="NCBI Taxonomy" id="412755"/>
    <lineage>
        <taxon>unclassified sequences</taxon>
        <taxon>metagenomes</taxon>
        <taxon>ecological metagenomes</taxon>
    </lineage>
</organism>
<accession>A0A0F9PHE6</accession>
<evidence type="ECO:0000313" key="1">
    <source>
        <dbReference type="EMBL" id="KKN29584.1"/>
    </source>
</evidence>
<sequence length="110" mass="12846">MNNTEIRKGIKTAMGMSQEQLNYAAAKALFDTHDAIKVEESEQSEYEKKYWQLLDIKLKTEKELIGWAKNLLKSRSPAQYESVKQCFERPIYNLALRQQLIDLCFRVQAS</sequence>
<dbReference type="AlphaFoldDB" id="A0A0F9PHE6"/>
<reference evidence="1" key="1">
    <citation type="journal article" date="2015" name="Nature">
        <title>Complex archaea that bridge the gap between prokaryotes and eukaryotes.</title>
        <authorList>
            <person name="Spang A."/>
            <person name="Saw J.H."/>
            <person name="Jorgensen S.L."/>
            <person name="Zaremba-Niedzwiedzka K."/>
            <person name="Martijn J."/>
            <person name="Lind A.E."/>
            <person name="van Eijk R."/>
            <person name="Schleper C."/>
            <person name="Guy L."/>
            <person name="Ettema T.J."/>
        </authorList>
    </citation>
    <scope>NUCLEOTIDE SEQUENCE</scope>
</reference>
<name>A0A0F9PHE6_9ZZZZ</name>
<gene>
    <name evidence="1" type="ORF">LCGC14_0842520</name>
</gene>
<dbReference type="EMBL" id="LAZR01002475">
    <property type="protein sequence ID" value="KKN29584.1"/>
    <property type="molecule type" value="Genomic_DNA"/>
</dbReference>
<proteinExistence type="predicted"/>
<protein>
    <submittedName>
        <fullName evidence="1">Uncharacterized protein</fullName>
    </submittedName>
</protein>
<comment type="caution">
    <text evidence="1">The sequence shown here is derived from an EMBL/GenBank/DDBJ whole genome shotgun (WGS) entry which is preliminary data.</text>
</comment>